<accession>A0A6N6JD66</accession>
<dbReference type="GO" id="GO:0004364">
    <property type="term" value="F:glutathione transferase activity"/>
    <property type="evidence" value="ECO:0007669"/>
    <property type="project" value="TreeGrafter"/>
</dbReference>
<dbReference type="InterPro" id="IPR036282">
    <property type="entry name" value="Glutathione-S-Trfase_C_sf"/>
</dbReference>
<dbReference type="PANTHER" id="PTHR42673:SF4">
    <property type="entry name" value="MALEYLACETOACETATE ISOMERASE"/>
    <property type="match status" value="1"/>
</dbReference>
<dbReference type="EMBL" id="BLJE01000001">
    <property type="protein sequence ID" value="GFE63319.1"/>
    <property type="molecule type" value="Genomic_DNA"/>
</dbReference>
<keyword evidence="2" id="KW-0808">Transferase</keyword>
<dbReference type="Proteomes" id="UP000436822">
    <property type="component" value="Unassembled WGS sequence"/>
</dbReference>
<proteinExistence type="predicted"/>
<sequence>MTYTLILGDRTYSSWSLRGWLLFEKFGIPADTKFVDFSSRDVADQLSKYAPARTVPTVVTPEGAIVSDTLAIAEELATRHPKAGLWPGDPKLRATARAATAEMHSSFGALRSECPMHLGQAYVNAPVSEGVSDDLRRLETIWAHARELSYGPWLFGDYSVADAFFAPVAARIAGYGLEVNEFAADYVARHLADTAFRQWRAMGLVGDTALPWYVKSYRTTTWPGPKPLRGKAIETGEPENTACPYSGQPVTHLAEIEGRIFGFCNAFCRDKTVADAEAFPAFMDVYRS</sequence>
<reference evidence="2 3" key="1">
    <citation type="submission" date="2019-12" db="EMBL/GenBank/DDBJ databases">
        <title>Litoreibacter badius sp. nov., a novel bacteriochlorophyll a-containing bacterium in the genus Litoreibacter.</title>
        <authorList>
            <person name="Kanamuro M."/>
            <person name="Takabe Y."/>
            <person name="Mori K."/>
            <person name="Takaichi S."/>
            <person name="Hanada S."/>
        </authorList>
    </citation>
    <scope>NUCLEOTIDE SEQUENCE [LARGE SCALE GENOMIC DNA]</scope>
    <source>
        <strain evidence="2 3">K6</strain>
    </source>
</reference>
<dbReference type="SUPFAM" id="SSF47616">
    <property type="entry name" value="GST C-terminal domain-like"/>
    <property type="match status" value="1"/>
</dbReference>
<evidence type="ECO:0000259" key="1">
    <source>
        <dbReference type="PROSITE" id="PS50404"/>
    </source>
</evidence>
<dbReference type="GO" id="GO:0006749">
    <property type="term" value="P:glutathione metabolic process"/>
    <property type="evidence" value="ECO:0007669"/>
    <property type="project" value="TreeGrafter"/>
</dbReference>
<dbReference type="InterPro" id="IPR004045">
    <property type="entry name" value="Glutathione_S-Trfase_N"/>
</dbReference>
<dbReference type="CDD" id="cd03194">
    <property type="entry name" value="GST_C_3"/>
    <property type="match status" value="1"/>
</dbReference>
<keyword evidence="3" id="KW-1185">Reference proteome</keyword>
<protein>
    <submittedName>
        <fullName evidence="2">Glutathione S-transferase</fullName>
    </submittedName>
</protein>
<evidence type="ECO:0000313" key="2">
    <source>
        <dbReference type="EMBL" id="GFE63319.1"/>
    </source>
</evidence>
<dbReference type="PROSITE" id="PS50404">
    <property type="entry name" value="GST_NTER"/>
    <property type="match status" value="1"/>
</dbReference>
<gene>
    <name evidence="2" type="ORF">KIN_03930</name>
</gene>
<comment type="caution">
    <text evidence="2">The sequence shown here is derived from an EMBL/GenBank/DDBJ whole genome shotgun (WGS) entry which is preliminary data.</text>
</comment>
<evidence type="ECO:0000313" key="3">
    <source>
        <dbReference type="Proteomes" id="UP000436822"/>
    </source>
</evidence>
<dbReference type="Gene3D" id="1.20.1050.10">
    <property type="match status" value="1"/>
</dbReference>
<name>A0A6N6JD66_9RHOB</name>
<dbReference type="RefSeq" id="WP_159804265.1">
    <property type="nucleotide sequence ID" value="NZ_BLJE01000001.1"/>
</dbReference>
<dbReference type="OrthoDB" id="9799538at2"/>
<organism evidence="2 3">
    <name type="scientific">Litoreibacter roseus</name>
    <dbReference type="NCBI Taxonomy" id="2601869"/>
    <lineage>
        <taxon>Bacteria</taxon>
        <taxon>Pseudomonadati</taxon>
        <taxon>Pseudomonadota</taxon>
        <taxon>Alphaproteobacteria</taxon>
        <taxon>Rhodobacterales</taxon>
        <taxon>Roseobacteraceae</taxon>
        <taxon>Litoreibacter</taxon>
    </lineage>
</organism>
<dbReference type="Pfam" id="PF13409">
    <property type="entry name" value="GST_N_2"/>
    <property type="match status" value="1"/>
</dbReference>
<dbReference type="PANTHER" id="PTHR42673">
    <property type="entry name" value="MALEYLACETOACETATE ISOMERASE"/>
    <property type="match status" value="1"/>
</dbReference>
<dbReference type="InterPro" id="IPR036249">
    <property type="entry name" value="Thioredoxin-like_sf"/>
</dbReference>
<dbReference type="Gene3D" id="3.40.30.10">
    <property type="entry name" value="Glutaredoxin"/>
    <property type="match status" value="1"/>
</dbReference>
<feature type="domain" description="GST N-terminal" evidence="1">
    <location>
        <begin position="3"/>
        <end position="84"/>
    </location>
</feature>
<dbReference type="GO" id="GO:0006559">
    <property type="term" value="P:L-phenylalanine catabolic process"/>
    <property type="evidence" value="ECO:0007669"/>
    <property type="project" value="TreeGrafter"/>
</dbReference>
<dbReference type="AlphaFoldDB" id="A0A6N6JD66"/>
<dbReference type="SUPFAM" id="SSF52833">
    <property type="entry name" value="Thioredoxin-like"/>
    <property type="match status" value="1"/>
</dbReference>
<dbReference type="GO" id="GO:0016034">
    <property type="term" value="F:maleylacetoacetate isomerase activity"/>
    <property type="evidence" value="ECO:0007669"/>
    <property type="project" value="TreeGrafter"/>
</dbReference>